<feature type="transmembrane region" description="Helical" evidence="1">
    <location>
        <begin position="32"/>
        <end position="51"/>
    </location>
</feature>
<keyword evidence="1" id="KW-1133">Transmembrane helix</keyword>
<keyword evidence="3" id="KW-1185">Reference proteome</keyword>
<feature type="non-terminal residue" evidence="2">
    <location>
        <position position="1"/>
    </location>
</feature>
<comment type="caution">
    <text evidence="2">The sequence shown here is derived from an EMBL/GenBank/DDBJ whole genome shotgun (WGS) entry which is preliminary data.</text>
</comment>
<keyword evidence="1" id="KW-0472">Membrane</keyword>
<gene>
    <name evidence="2" type="ORF">CCU68_21900</name>
</gene>
<evidence type="ECO:0000313" key="3">
    <source>
        <dbReference type="Proteomes" id="UP000236232"/>
    </source>
</evidence>
<organism evidence="2 3">
    <name type="scientific">Pseudomonas gingeri NCPPB 3146 = LMG 5327</name>
    <dbReference type="NCBI Taxonomy" id="707248"/>
    <lineage>
        <taxon>Bacteria</taxon>
        <taxon>Pseudomonadati</taxon>
        <taxon>Pseudomonadota</taxon>
        <taxon>Gammaproteobacteria</taxon>
        <taxon>Pseudomonadales</taxon>
        <taxon>Pseudomonadaceae</taxon>
        <taxon>Pseudomonas</taxon>
    </lineage>
</organism>
<keyword evidence="1" id="KW-0812">Transmembrane</keyword>
<evidence type="ECO:0000313" key="2">
    <source>
        <dbReference type="EMBL" id="PNQ90342.1"/>
    </source>
</evidence>
<accession>A0ABX4XZL6</accession>
<feature type="transmembrane region" description="Helical" evidence="1">
    <location>
        <begin position="7"/>
        <end position="26"/>
    </location>
</feature>
<proteinExistence type="predicted"/>
<dbReference type="EMBL" id="POWE01000134">
    <property type="protein sequence ID" value="PNQ90342.1"/>
    <property type="molecule type" value="Genomic_DNA"/>
</dbReference>
<evidence type="ECO:0000256" key="1">
    <source>
        <dbReference type="SAM" id="Phobius"/>
    </source>
</evidence>
<name>A0ABX4XZL6_9PSED</name>
<sequence length="61" mass="6182">RLNAGYITCYFIGGALGSLLGAQLFGPFGWSGIVVAGGLISALALGVWATVQRRLGITVSA</sequence>
<reference evidence="2 3" key="1">
    <citation type="submission" date="2018-01" db="EMBL/GenBank/DDBJ databases">
        <title>Draft Genome Sequence of Pseudomonas gingeri NCPPB 3146 (LMG 5327), a White Line Reaction Producer.</title>
        <authorList>
            <person name="Rokni-Zadeh H."/>
            <person name="Bahrami T."/>
            <person name="Zarvandi S."/>
            <person name="Changi-Ashtiani M."/>
            <person name="De Mot R."/>
        </authorList>
    </citation>
    <scope>NUCLEOTIDE SEQUENCE [LARGE SCALE GENOMIC DNA]</scope>
    <source>
        <strain evidence="3">NCPPB 3146 \ LMG 5327</strain>
    </source>
</reference>
<dbReference type="Proteomes" id="UP000236232">
    <property type="component" value="Unassembled WGS sequence"/>
</dbReference>
<protein>
    <submittedName>
        <fullName evidence="2">MFS transporter</fullName>
    </submittedName>
</protein>